<dbReference type="PRINTS" id="PR01790">
    <property type="entry name" value="SMP30FAMILY"/>
</dbReference>
<proteinExistence type="inferred from homology"/>
<dbReference type="PANTHER" id="PTHR10907">
    <property type="entry name" value="REGUCALCIN"/>
    <property type="match status" value="1"/>
</dbReference>
<organism evidence="5 6">
    <name type="scientific">Collimonas pratensis</name>
    <dbReference type="NCBI Taxonomy" id="279113"/>
    <lineage>
        <taxon>Bacteria</taxon>
        <taxon>Pseudomonadati</taxon>
        <taxon>Pseudomonadota</taxon>
        <taxon>Betaproteobacteria</taxon>
        <taxon>Burkholderiales</taxon>
        <taxon>Oxalobacteraceae</taxon>
        <taxon>Collimonas</taxon>
    </lineage>
</organism>
<feature type="binding site" evidence="3">
    <location>
        <position position="202"/>
    </location>
    <ligand>
        <name>a divalent metal cation</name>
        <dbReference type="ChEBI" id="CHEBI:60240"/>
    </ligand>
</feature>
<reference evidence="5 6" key="1">
    <citation type="submission" date="2015-11" db="EMBL/GenBank/DDBJ databases">
        <title>Exploring the genomic traits of fungus-feeding bacterial genus Collimonas.</title>
        <authorList>
            <person name="Song C."/>
            <person name="Schmidt R."/>
            <person name="de Jager V."/>
            <person name="Krzyzanowska D."/>
            <person name="Jongedijk E."/>
            <person name="Cankar K."/>
            <person name="Beekwilder J."/>
            <person name="van Veen A."/>
            <person name="de Boer W."/>
            <person name="van Veen J.A."/>
            <person name="Garbeva P."/>
        </authorList>
    </citation>
    <scope>NUCLEOTIDE SEQUENCE [LARGE SCALE GENOMIC DNA]</scope>
    <source>
        <strain evidence="5 6">Ter91</strain>
    </source>
</reference>
<comment type="similarity">
    <text evidence="1">Belongs to the SMP-30/CGR1 family.</text>
</comment>
<gene>
    <name evidence="5" type="ORF">CPter91_4981</name>
</gene>
<dbReference type="GO" id="GO:0005509">
    <property type="term" value="F:calcium ion binding"/>
    <property type="evidence" value="ECO:0007669"/>
    <property type="project" value="TreeGrafter"/>
</dbReference>
<dbReference type="SUPFAM" id="SSF63829">
    <property type="entry name" value="Calcium-dependent phosphotriesterase"/>
    <property type="match status" value="1"/>
</dbReference>
<keyword evidence="3" id="KW-0862">Zinc</keyword>
<dbReference type="RefSeq" id="WP_061944649.1">
    <property type="nucleotide sequence ID" value="NZ_CP013234.1"/>
</dbReference>
<dbReference type="Gene3D" id="2.120.10.30">
    <property type="entry name" value="TolB, C-terminal domain"/>
    <property type="match status" value="1"/>
</dbReference>
<comment type="cofactor">
    <cofactor evidence="3">
        <name>Zn(2+)</name>
        <dbReference type="ChEBI" id="CHEBI:29105"/>
    </cofactor>
    <text evidence="3">Binds 1 divalent metal cation per subunit.</text>
</comment>
<feature type="binding site" evidence="3">
    <location>
        <position position="101"/>
    </location>
    <ligand>
        <name>substrate</name>
    </ligand>
</feature>
<evidence type="ECO:0000256" key="2">
    <source>
        <dbReference type="PIRSR" id="PIRSR605511-1"/>
    </source>
</evidence>
<dbReference type="STRING" id="279113.CPter91_4981"/>
<dbReference type="Pfam" id="PF08450">
    <property type="entry name" value="SGL"/>
    <property type="match status" value="1"/>
</dbReference>
<dbReference type="InterPro" id="IPR005511">
    <property type="entry name" value="SMP-30"/>
</dbReference>
<dbReference type="OrthoDB" id="9775406at2"/>
<evidence type="ECO:0000313" key="5">
    <source>
        <dbReference type="EMBL" id="AMP07274.1"/>
    </source>
</evidence>
<feature type="binding site" evidence="3">
    <location>
        <position position="16"/>
    </location>
    <ligand>
        <name>a divalent metal cation</name>
        <dbReference type="ChEBI" id="CHEBI:60240"/>
    </ligand>
</feature>
<dbReference type="AlphaFoldDB" id="A0A127QB72"/>
<dbReference type="PATRIC" id="fig|279113.9.peg.4934"/>
<dbReference type="GO" id="GO:0004341">
    <property type="term" value="F:gluconolactonase activity"/>
    <property type="evidence" value="ECO:0007669"/>
    <property type="project" value="TreeGrafter"/>
</dbReference>
<dbReference type="KEGG" id="cpra:CPter91_4981"/>
<protein>
    <submittedName>
        <fullName evidence="5">SMP-30/Gluconolaconase/LRE-like region family protein</fullName>
    </submittedName>
</protein>
<evidence type="ECO:0000256" key="3">
    <source>
        <dbReference type="PIRSR" id="PIRSR605511-2"/>
    </source>
</evidence>
<sequence length="295" mass="31864">MNQIAAAYDVPMQLGECPLWHAAEASLYWVDISAMQVHRLHPADGKHAMWQLDAEPGCIGLRVGGGLVVAMRTGVAYLDTDTGALTHIADAPYDTATARFNDGRSDAAGRFWAGTIYEPRDHAGAQLYAIEKGVVRAAGNPVTVSNGLGFSGDSRTLYHSDTTAHRITRYEFDLASGKIGSGHVLKQFAMDKNAPDYGGRPDGAAVDSEDAYWCAMYEGGRLLRLSPSGEVLQEVIVPVRCPTMMAFGGPDLRTLYITSVREKRSQAELEQYPLSGCVLALRVDVPGRSEPAYIA</sequence>
<evidence type="ECO:0000313" key="6">
    <source>
        <dbReference type="Proteomes" id="UP000074561"/>
    </source>
</evidence>
<evidence type="ECO:0000259" key="4">
    <source>
        <dbReference type="Pfam" id="PF08450"/>
    </source>
</evidence>
<dbReference type="PANTHER" id="PTHR10907:SF47">
    <property type="entry name" value="REGUCALCIN"/>
    <property type="match status" value="1"/>
</dbReference>
<name>A0A127QB72_9BURK</name>
<accession>A0A127QB72</accession>
<feature type="binding site" evidence="3">
    <location>
        <position position="99"/>
    </location>
    <ligand>
        <name>substrate</name>
    </ligand>
</feature>
<feature type="binding site" evidence="3">
    <location>
        <position position="146"/>
    </location>
    <ligand>
        <name>a divalent metal cation</name>
        <dbReference type="ChEBI" id="CHEBI:60240"/>
    </ligand>
</feature>
<dbReference type="GO" id="GO:0019853">
    <property type="term" value="P:L-ascorbic acid biosynthetic process"/>
    <property type="evidence" value="ECO:0007669"/>
    <property type="project" value="TreeGrafter"/>
</dbReference>
<keyword evidence="3" id="KW-0479">Metal-binding</keyword>
<feature type="domain" description="SMP-30/Gluconolactonase/LRE-like region" evidence="4">
    <location>
        <begin position="14"/>
        <end position="260"/>
    </location>
</feature>
<dbReference type="InterPro" id="IPR013658">
    <property type="entry name" value="SGL"/>
</dbReference>
<evidence type="ECO:0000256" key="1">
    <source>
        <dbReference type="ARBA" id="ARBA00008853"/>
    </source>
</evidence>
<feature type="active site" description="Proton donor/acceptor" evidence="2">
    <location>
        <position position="202"/>
    </location>
</feature>
<dbReference type="Proteomes" id="UP000074561">
    <property type="component" value="Chromosome"/>
</dbReference>
<dbReference type="EMBL" id="CP013234">
    <property type="protein sequence ID" value="AMP07274.1"/>
    <property type="molecule type" value="Genomic_DNA"/>
</dbReference>
<dbReference type="InterPro" id="IPR011042">
    <property type="entry name" value="6-blade_b-propeller_TolB-like"/>
</dbReference>